<name>A0A314YA38_PRUYE</name>
<comment type="caution">
    <text evidence="2">The sequence shown here is derived from an EMBL/GenBank/DDBJ whole genome shotgun (WGS) entry which is preliminary data.</text>
</comment>
<evidence type="ECO:0000256" key="1">
    <source>
        <dbReference type="SAM" id="MobiDB-lite"/>
    </source>
</evidence>
<evidence type="ECO:0000313" key="2">
    <source>
        <dbReference type="EMBL" id="PQQ00968.1"/>
    </source>
</evidence>
<protein>
    <submittedName>
        <fullName evidence="2">Uncharacterized protein</fullName>
    </submittedName>
</protein>
<dbReference type="EMBL" id="PJQY01001625">
    <property type="protein sequence ID" value="PQQ00968.1"/>
    <property type="molecule type" value="Genomic_DNA"/>
</dbReference>
<accession>A0A314YA38</accession>
<dbReference type="STRING" id="2094558.A0A314YA38"/>
<sequence>MSVILRNNKTTKSQNPNHYLPSIWVSTLGRSKRYALIVVLGILKGQRVGNGSGSGYVGGNNLVMELNLSPYSIGPPDPRSEFGAVYETSKEDSFNAKFQPLSSGGQMVGRSAASLGYRNED</sequence>
<evidence type="ECO:0000313" key="3">
    <source>
        <dbReference type="Proteomes" id="UP000250321"/>
    </source>
</evidence>
<proteinExistence type="predicted"/>
<dbReference type="Proteomes" id="UP000250321">
    <property type="component" value="Unassembled WGS sequence"/>
</dbReference>
<gene>
    <name evidence="2" type="ORF">Pyn_23105</name>
</gene>
<dbReference type="AlphaFoldDB" id="A0A314YA38"/>
<organism evidence="2 3">
    <name type="scientific">Prunus yedoensis var. nudiflora</name>
    <dbReference type="NCBI Taxonomy" id="2094558"/>
    <lineage>
        <taxon>Eukaryota</taxon>
        <taxon>Viridiplantae</taxon>
        <taxon>Streptophyta</taxon>
        <taxon>Embryophyta</taxon>
        <taxon>Tracheophyta</taxon>
        <taxon>Spermatophyta</taxon>
        <taxon>Magnoliopsida</taxon>
        <taxon>eudicotyledons</taxon>
        <taxon>Gunneridae</taxon>
        <taxon>Pentapetalae</taxon>
        <taxon>rosids</taxon>
        <taxon>fabids</taxon>
        <taxon>Rosales</taxon>
        <taxon>Rosaceae</taxon>
        <taxon>Amygdaloideae</taxon>
        <taxon>Amygdaleae</taxon>
        <taxon>Prunus</taxon>
    </lineage>
</organism>
<feature type="region of interest" description="Disordered" evidence="1">
    <location>
        <begin position="101"/>
        <end position="121"/>
    </location>
</feature>
<keyword evidence="3" id="KW-1185">Reference proteome</keyword>
<reference evidence="2 3" key="1">
    <citation type="submission" date="2018-02" db="EMBL/GenBank/DDBJ databases">
        <title>Draft genome of wild Prunus yedoensis var. nudiflora.</title>
        <authorList>
            <person name="Baek S."/>
            <person name="Kim J.-H."/>
            <person name="Choi K."/>
            <person name="Kim G.-B."/>
            <person name="Cho A."/>
            <person name="Jang H."/>
            <person name="Shin C.-H."/>
            <person name="Yu H.-J."/>
            <person name="Mun J.-H."/>
        </authorList>
    </citation>
    <scope>NUCLEOTIDE SEQUENCE [LARGE SCALE GENOMIC DNA]</scope>
    <source>
        <strain evidence="3">cv. Jeju island</strain>
        <tissue evidence="2">Leaf</tissue>
    </source>
</reference>